<dbReference type="Proteomes" id="UP000749559">
    <property type="component" value="Unassembled WGS sequence"/>
</dbReference>
<name>A0A8S4NF91_OWEFU</name>
<evidence type="ECO:0000313" key="3">
    <source>
        <dbReference type="Proteomes" id="UP000749559"/>
    </source>
</evidence>
<gene>
    <name evidence="2" type="ORF">OFUS_LOCUS6484</name>
</gene>
<reference evidence="2" key="1">
    <citation type="submission" date="2022-03" db="EMBL/GenBank/DDBJ databases">
        <authorList>
            <person name="Martin C."/>
        </authorList>
    </citation>
    <scope>NUCLEOTIDE SEQUENCE</scope>
</reference>
<keyword evidence="3" id="KW-1185">Reference proteome</keyword>
<protein>
    <submittedName>
        <fullName evidence="2">Uncharacterized protein</fullName>
    </submittedName>
</protein>
<organism evidence="2 3">
    <name type="scientific">Owenia fusiformis</name>
    <name type="common">Polychaete worm</name>
    <dbReference type="NCBI Taxonomy" id="6347"/>
    <lineage>
        <taxon>Eukaryota</taxon>
        <taxon>Metazoa</taxon>
        <taxon>Spiralia</taxon>
        <taxon>Lophotrochozoa</taxon>
        <taxon>Annelida</taxon>
        <taxon>Polychaeta</taxon>
        <taxon>Sedentaria</taxon>
        <taxon>Canalipalpata</taxon>
        <taxon>Sabellida</taxon>
        <taxon>Oweniida</taxon>
        <taxon>Oweniidae</taxon>
        <taxon>Owenia</taxon>
    </lineage>
</organism>
<evidence type="ECO:0000256" key="1">
    <source>
        <dbReference type="SAM" id="MobiDB-lite"/>
    </source>
</evidence>
<feature type="non-terminal residue" evidence="2">
    <location>
        <position position="1"/>
    </location>
</feature>
<accession>A0A8S4NF91</accession>
<feature type="compositionally biased region" description="Polar residues" evidence="1">
    <location>
        <begin position="27"/>
        <end position="41"/>
    </location>
</feature>
<dbReference type="AlphaFoldDB" id="A0A8S4NF91"/>
<evidence type="ECO:0000313" key="2">
    <source>
        <dbReference type="EMBL" id="CAH1779706.1"/>
    </source>
</evidence>
<comment type="caution">
    <text evidence="2">The sequence shown here is derived from an EMBL/GenBank/DDBJ whole genome shotgun (WGS) entry which is preliminary data.</text>
</comment>
<proteinExistence type="predicted"/>
<feature type="region of interest" description="Disordered" evidence="1">
    <location>
        <begin position="1"/>
        <end position="48"/>
    </location>
</feature>
<sequence length="143" mass="16275">KLNKAASINRLNQGRTVGPNRIGPNLNRRNPNDPSNPLVQKNSQSNLNQQSCENIFTREITKTKTNPKMKIKGNDFFQNCNEKDHRLTQTNVYQIFVTVFSCKVLEHTTIPFTSHFGSCWCILDKPFDHTQSSATAREGKLVL</sequence>
<dbReference type="EMBL" id="CAIIXF020000003">
    <property type="protein sequence ID" value="CAH1779706.1"/>
    <property type="molecule type" value="Genomic_DNA"/>
</dbReference>